<dbReference type="GO" id="GO:0006417">
    <property type="term" value="P:regulation of translation"/>
    <property type="evidence" value="ECO:0007669"/>
    <property type="project" value="UniProtKB-KW"/>
</dbReference>
<evidence type="ECO:0000313" key="7">
    <source>
        <dbReference type="Proteomes" id="UP000028525"/>
    </source>
</evidence>
<comment type="caution">
    <text evidence="6">The sequence shown here is derived from an EMBL/GenBank/DDBJ whole genome shotgun (WGS) entry which is preliminary data.</text>
</comment>
<accession>A0A084JGN6</accession>
<dbReference type="AlphaFoldDB" id="A0A084JGN6"/>
<dbReference type="InterPro" id="IPR024046">
    <property type="entry name" value="Flagellar_assmbl_FliW_dom_sf"/>
</dbReference>
<proteinExistence type="inferred from homology"/>
<evidence type="ECO:0000313" key="6">
    <source>
        <dbReference type="EMBL" id="KEZ88120.1"/>
    </source>
</evidence>
<dbReference type="Proteomes" id="UP000028525">
    <property type="component" value="Unassembled WGS sequence"/>
</dbReference>
<organism evidence="6 7">
    <name type="scientific">Lacrimispora celerecrescens</name>
    <dbReference type="NCBI Taxonomy" id="29354"/>
    <lineage>
        <taxon>Bacteria</taxon>
        <taxon>Bacillati</taxon>
        <taxon>Bacillota</taxon>
        <taxon>Clostridia</taxon>
        <taxon>Lachnospirales</taxon>
        <taxon>Lachnospiraceae</taxon>
        <taxon>Lacrimispora</taxon>
    </lineage>
</organism>
<evidence type="ECO:0000256" key="1">
    <source>
        <dbReference type="ARBA" id="ARBA00022490"/>
    </source>
</evidence>
<keyword evidence="1 5" id="KW-0963">Cytoplasm</keyword>
<evidence type="ECO:0000256" key="5">
    <source>
        <dbReference type="HAMAP-Rule" id="MF_01185"/>
    </source>
</evidence>
<dbReference type="HAMAP" id="MF_01185">
    <property type="entry name" value="FliW"/>
    <property type="match status" value="1"/>
</dbReference>
<comment type="similarity">
    <text evidence="5">Belongs to the FliW family.</text>
</comment>
<protein>
    <recommendedName>
        <fullName evidence="5">Flagellar assembly factor FliW</fullName>
    </recommendedName>
</protein>
<dbReference type="RefSeq" id="WP_038283837.1">
    <property type="nucleotide sequence ID" value="NZ_JPME01000026.1"/>
</dbReference>
<dbReference type="STRING" id="29354.IO98_19300"/>
<sequence>MEINTQYFGKISCSDKEFIHFSDGLFGFTDLKNYVPLAFQENSDALICLQSIDDFSVSFILMNPFQFYEKYDPELSKEDQKLLEAADREDKVSYYVISVIHDPMENSTVNLKAPIAVNTETREARQIILDNPLYRFRHPLKDFIKKGDSYADSSKKK</sequence>
<keyword evidence="4 5" id="KW-0143">Chaperone</keyword>
<comment type="subcellular location">
    <subcellularLocation>
        <location evidence="5">Cytoplasm</location>
    </subcellularLocation>
</comment>
<evidence type="ECO:0000256" key="3">
    <source>
        <dbReference type="ARBA" id="ARBA00022845"/>
    </source>
</evidence>
<evidence type="ECO:0000256" key="4">
    <source>
        <dbReference type="ARBA" id="ARBA00023186"/>
    </source>
</evidence>
<dbReference type="Gene3D" id="2.30.290.10">
    <property type="entry name" value="BH3618-like"/>
    <property type="match status" value="1"/>
</dbReference>
<gene>
    <name evidence="5" type="primary">fliW</name>
    <name evidence="6" type="ORF">IO98_19300</name>
</gene>
<dbReference type="OrthoDB" id="9801235at2"/>
<dbReference type="InterPro" id="IPR003775">
    <property type="entry name" value="Flagellar_assembly_factor_FliW"/>
</dbReference>
<dbReference type="PANTHER" id="PTHR39190">
    <property type="entry name" value="FLAGELLAR ASSEMBLY FACTOR FLIW"/>
    <property type="match status" value="1"/>
</dbReference>
<comment type="function">
    <text evidence="5">Acts as an anti-CsrA protein, binds CsrA and prevents it from repressing translation of its target genes, one of which is flagellin. Binds to flagellin and participates in the assembly of the flagellum.</text>
</comment>
<keyword evidence="2 5" id="KW-1005">Bacterial flagellum biogenesis</keyword>
<dbReference type="EMBL" id="JPME01000026">
    <property type="protein sequence ID" value="KEZ88120.1"/>
    <property type="molecule type" value="Genomic_DNA"/>
</dbReference>
<dbReference type="SUPFAM" id="SSF141457">
    <property type="entry name" value="BH3618-like"/>
    <property type="match status" value="1"/>
</dbReference>
<name>A0A084JGN6_9FIRM</name>
<dbReference type="PANTHER" id="PTHR39190:SF1">
    <property type="entry name" value="FLAGELLAR ASSEMBLY FACTOR FLIW"/>
    <property type="match status" value="1"/>
</dbReference>
<reference evidence="6 7" key="1">
    <citation type="submission" date="2014-07" db="EMBL/GenBank/DDBJ databases">
        <title>Draft genome of Clostridium celerecrescens 152B isolated from sediments associated with methane hydrate from Krishna Godavari basin.</title>
        <authorList>
            <person name="Honkalas V.S."/>
            <person name="Dabir A.P."/>
            <person name="Arora P."/>
            <person name="Dhakephalkar P.K."/>
        </authorList>
    </citation>
    <scope>NUCLEOTIDE SEQUENCE [LARGE SCALE GENOMIC DNA]</scope>
    <source>
        <strain evidence="6 7">152B</strain>
    </source>
</reference>
<evidence type="ECO:0000256" key="2">
    <source>
        <dbReference type="ARBA" id="ARBA00022795"/>
    </source>
</evidence>
<keyword evidence="7" id="KW-1185">Reference proteome</keyword>
<keyword evidence="3 5" id="KW-0810">Translation regulation</keyword>
<comment type="subunit">
    <text evidence="5">Interacts with translational regulator CsrA and flagellin(s).</text>
</comment>
<dbReference type="GO" id="GO:0005737">
    <property type="term" value="C:cytoplasm"/>
    <property type="evidence" value="ECO:0007669"/>
    <property type="project" value="UniProtKB-SubCell"/>
</dbReference>
<dbReference type="Pfam" id="PF02623">
    <property type="entry name" value="FliW"/>
    <property type="match status" value="1"/>
</dbReference>
<dbReference type="GO" id="GO:0044780">
    <property type="term" value="P:bacterial-type flagellum assembly"/>
    <property type="evidence" value="ECO:0007669"/>
    <property type="project" value="UniProtKB-UniRule"/>
</dbReference>